<evidence type="ECO:0000313" key="10">
    <source>
        <dbReference type="Proteomes" id="UP000292052"/>
    </source>
</evidence>
<evidence type="ECO:0000256" key="4">
    <source>
        <dbReference type="ARBA" id="ARBA00022989"/>
    </source>
</evidence>
<gene>
    <name evidence="9" type="ORF">BDFB_012514</name>
</gene>
<accession>A0A482W2M4</accession>
<dbReference type="GO" id="GO:0007635">
    <property type="term" value="P:chemosensory behavior"/>
    <property type="evidence" value="ECO:0007669"/>
    <property type="project" value="TreeGrafter"/>
</dbReference>
<keyword evidence="4 8" id="KW-1133">Transmembrane helix</keyword>
<keyword evidence="6" id="KW-0675">Receptor</keyword>
<dbReference type="PANTHER" id="PTHR21143:SF104">
    <property type="entry name" value="GUSTATORY RECEPTOR 8A-RELATED"/>
    <property type="match status" value="1"/>
</dbReference>
<dbReference type="GO" id="GO:0043025">
    <property type="term" value="C:neuronal cell body"/>
    <property type="evidence" value="ECO:0007669"/>
    <property type="project" value="TreeGrafter"/>
</dbReference>
<evidence type="ECO:0000256" key="5">
    <source>
        <dbReference type="ARBA" id="ARBA00023136"/>
    </source>
</evidence>
<evidence type="ECO:0000256" key="7">
    <source>
        <dbReference type="ARBA" id="ARBA00023224"/>
    </source>
</evidence>
<evidence type="ECO:0000256" key="8">
    <source>
        <dbReference type="SAM" id="Phobius"/>
    </source>
</evidence>
<protein>
    <submittedName>
        <fullName evidence="9">7tm 7 domain containing protein</fullName>
    </submittedName>
</protein>
<dbReference type="GO" id="GO:0030424">
    <property type="term" value="C:axon"/>
    <property type="evidence" value="ECO:0007669"/>
    <property type="project" value="TreeGrafter"/>
</dbReference>
<evidence type="ECO:0000313" key="9">
    <source>
        <dbReference type="EMBL" id="RZC39421.1"/>
    </source>
</evidence>
<dbReference type="GO" id="GO:0005886">
    <property type="term" value="C:plasma membrane"/>
    <property type="evidence" value="ECO:0007669"/>
    <property type="project" value="UniProtKB-SubCell"/>
</dbReference>
<keyword evidence="5 8" id="KW-0472">Membrane</keyword>
<sequence length="273" mass="31668">MFTTTYLVTDFINEFFVIAVVVTVIFNSSFQGQKDWLNLINRFQYLDKIFNNYYEMLKYWINEISYGYDNIVHFLIFNIAIALKCRYENLNKLLNIDVVVGYRTKKESIHFIRKIGSISRILAETIDSFNRIFGWPLMFLIGKTVVQLLICLSNVLINDSMKDDVFMKKLTMSNVVFSVYTMTSIAIVILSCDYVGSESDRSIFLCYKLQEQFPYDSRERMELFNLAKQITANATKITAANFFEVNKNTLFGIFGTTATYSIILLQFQGSSCS</sequence>
<dbReference type="PANTHER" id="PTHR21143">
    <property type="entry name" value="INVERTEBRATE GUSTATORY RECEPTOR"/>
    <property type="match status" value="1"/>
</dbReference>
<dbReference type="AlphaFoldDB" id="A0A482W2M4"/>
<reference evidence="9 10" key="1">
    <citation type="submission" date="2017-03" db="EMBL/GenBank/DDBJ databases">
        <title>Genome of the blue death feigning beetle - Asbolus verrucosus.</title>
        <authorList>
            <person name="Rider S.D."/>
        </authorList>
    </citation>
    <scope>NUCLEOTIDE SEQUENCE [LARGE SCALE GENOMIC DNA]</scope>
    <source>
        <strain evidence="9">Butters</strain>
        <tissue evidence="9">Head and leg muscle</tissue>
    </source>
</reference>
<name>A0A482W2M4_ASBVE</name>
<dbReference type="Proteomes" id="UP000292052">
    <property type="component" value="Unassembled WGS sequence"/>
</dbReference>
<dbReference type="GO" id="GO:0007165">
    <property type="term" value="P:signal transduction"/>
    <property type="evidence" value="ECO:0007669"/>
    <property type="project" value="UniProtKB-KW"/>
</dbReference>
<dbReference type="GO" id="GO:0008049">
    <property type="term" value="P:male courtship behavior"/>
    <property type="evidence" value="ECO:0007669"/>
    <property type="project" value="TreeGrafter"/>
</dbReference>
<feature type="transmembrane region" description="Helical" evidence="8">
    <location>
        <begin position="177"/>
        <end position="195"/>
    </location>
</feature>
<dbReference type="Pfam" id="PF08395">
    <property type="entry name" value="7tm_7"/>
    <property type="match status" value="1"/>
</dbReference>
<dbReference type="InterPro" id="IPR013604">
    <property type="entry name" value="7TM_chemorcpt"/>
</dbReference>
<dbReference type="OrthoDB" id="6774919at2759"/>
<evidence type="ECO:0000256" key="2">
    <source>
        <dbReference type="ARBA" id="ARBA00022475"/>
    </source>
</evidence>
<comment type="caution">
    <text evidence="9">The sequence shown here is derived from an EMBL/GenBank/DDBJ whole genome shotgun (WGS) entry which is preliminary data.</text>
</comment>
<proteinExistence type="predicted"/>
<feature type="transmembrane region" description="Helical" evidence="8">
    <location>
        <begin position="137"/>
        <end position="157"/>
    </location>
</feature>
<keyword evidence="7" id="KW-0807">Transducer</keyword>
<evidence type="ECO:0000256" key="1">
    <source>
        <dbReference type="ARBA" id="ARBA00004651"/>
    </source>
</evidence>
<dbReference type="GO" id="GO:0050909">
    <property type="term" value="P:sensory perception of taste"/>
    <property type="evidence" value="ECO:0007669"/>
    <property type="project" value="InterPro"/>
</dbReference>
<comment type="subcellular location">
    <subcellularLocation>
        <location evidence="1">Cell membrane</location>
        <topology evidence="1">Multi-pass membrane protein</topology>
    </subcellularLocation>
</comment>
<evidence type="ECO:0000256" key="3">
    <source>
        <dbReference type="ARBA" id="ARBA00022692"/>
    </source>
</evidence>
<feature type="transmembrane region" description="Helical" evidence="8">
    <location>
        <begin position="6"/>
        <end position="26"/>
    </location>
</feature>
<keyword evidence="3 8" id="KW-0812">Transmembrane</keyword>
<dbReference type="GO" id="GO:0030425">
    <property type="term" value="C:dendrite"/>
    <property type="evidence" value="ECO:0007669"/>
    <property type="project" value="TreeGrafter"/>
</dbReference>
<dbReference type="EMBL" id="QDEB01034680">
    <property type="protein sequence ID" value="RZC39421.1"/>
    <property type="molecule type" value="Genomic_DNA"/>
</dbReference>
<evidence type="ECO:0000256" key="6">
    <source>
        <dbReference type="ARBA" id="ARBA00023170"/>
    </source>
</evidence>
<organism evidence="9 10">
    <name type="scientific">Asbolus verrucosus</name>
    <name type="common">Desert ironclad beetle</name>
    <dbReference type="NCBI Taxonomy" id="1661398"/>
    <lineage>
        <taxon>Eukaryota</taxon>
        <taxon>Metazoa</taxon>
        <taxon>Ecdysozoa</taxon>
        <taxon>Arthropoda</taxon>
        <taxon>Hexapoda</taxon>
        <taxon>Insecta</taxon>
        <taxon>Pterygota</taxon>
        <taxon>Neoptera</taxon>
        <taxon>Endopterygota</taxon>
        <taxon>Coleoptera</taxon>
        <taxon>Polyphaga</taxon>
        <taxon>Cucujiformia</taxon>
        <taxon>Tenebrionidae</taxon>
        <taxon>Pimeliinae</taxon>
        <taxon>Asbolus</taxon>
    </lineage>
</organism>
<keyword evidence="2" id="KW-1003">Cell membrane</keyword>
<keyword evidence="10" id="KW-1185">Reference proteome</keyword>